<dbReference type="EMBL" id="JBBKZT010000003">
    <property type="protein sequence ID" value="MEJ8846368.1"/>
    <property type="molecule type" value="Genomic_DNA"/>
</dbReference>
<sequence>MSTLSEDEVAYLTEMRALGTDARGDRVLVGLTEEETDFYVNHGRRRVAGDRDHSPENKRRYLELFEKHERVRLAIIGGEVQLRTENPARH</sequence>
<proteinExistence type="predicted"/>
<reference evidence="1 2" key="1">
    <citation type="submission" date="2024-03" db="EMBL/GenBank/DDBJ databases">
        <title>Novel species of the genus Variovorax.</title>
        <authorList>
            <person name="Liu Q."/>
            <person name="Xin Y.-H."/>
        </authorList>
    </citation>
    <scope>NUCLEOTIDE SEQUENCE [LARGE SCALE GENOMIC DNA]</scope>
    <source>
        <strain evidence="1 2">KACC 18900</strain>
    </source>
</reference>
<organism evidence="1 2">
    <name type="scientific">Variovorax rhizosphaerae</name>
    <dbReference type="NCBI Taxonomy" id="1836200"/>
    <lineage>
        <taxon>Bacteria</taxon>
        <taxon>Pseudomonadati</taxon>
        <taxon>Pseudomonadota</taxon>
        <taxon>Betaproteobacteria</taxon>
        <taxon>Burkholderiales</taxon>
        <taxon>Comamonadaceae</taxon>
        <taxon>Variovorax</taxon>
    </lineage>
</organism>
<comment type="caution">
    <text evidence="1">The sequence shown here is derived from an EMBL/GenBank/DDBJ whole genome shotgun (WGS) entry which is preliminary data.</text>
</comment>
<dbReference type="Proteomes" id="UP001385892">
    <property type="component" value="Unassembled WGS sequence"/>
</dbReference>
<accession>A0ABU8WHW8</accession>
<evidence type="ECO:0000313" key="2">
    <source>
        <dbReference type="Proteomes" id="UP001385892"/>
    </source>
</evidence>
<gene>
    <name evidence="1" type="ORF">WKW82_06895</name>
</gene>
<dbReference type="RefSeq" id="WP_340341532.1">
    <property type="nucleotide sequence ID" value="NZ_JBBKZT010000003.1"/>
</dbReference>
<name>A0ABU8WHW8_9BURK</name>
<keyword evidence="2" id="KW-1185">Reference proteome</keyword>
<protein>
    <submittedName>
        <fullName evidence="1">Uncharacterized protein</fullName>
    </submittedName>
</protein>
<evidence type="ECO:0000313" key="1">
    <source>
        <dbReference type="EMBL" id="MEJ8846368.1"/>
    </source>
</evidence>